<dbReference type="Proteomes" id="UP000467214">
    <property type="component" value="Unassembled WGS sequence"/>
</dbReference>
<gene>
    <name evidence="1" type="ORF">GQF02_13695</name>
</gene>
<accession>A0A845BN48</accession>
<dbReference type="AlphaFoldDB" id="A0A845BN48"/>
<dbReference type="Pfam" id="PF05926">
    <property type="entry name" value="Phage_GPL"/>
    <property type="match status" value="1"/>
</dbReference>
<organism evidence="1 2">
    <name type="scientific">Craterilacuibacter sinensis</name>
    <dbReference type="NCBI Taxonomy" id="2686017"/>
    <lineage>
        <taxon>Bacteria</taxon>
        <taxon>Pseudomonadati</taxon>
        <taxon>Pseudomonadota</taxon>
        <taxon>Betaproteobacteria</taxon>
        <taxon>Neisseriales</taxon>
        <taxon>Neisseriaceae</taxon>
        <taxon>Craterilacuibacter</taxon>
    </lineage>
</organism>
<name>A0A845BN48_9NEIS</name>
<dbReference type="RefSeq" id="WP_160797906.1">
    <property type="nucleotide sequence ID" value="NZ_WSSB01000014.1"/>
</dbReference>
<comment type="caution">
    <text evidence="1">The sequence shown here is derived from an EMBL/GenBank/DDBJ whole genome shotgun (WGS) entry which is preliminary data.</text>
</comment>
<dbReference type="InterPro" id="IPR009225">
    <property type="entry name" value="Phage_head_completion_GpL"/>
</dbReference>
<keyword evidence="2" id="KW-1185">Reference proteome</keyword>
<protein>
    <submittedName>
        <fullName evidence="1">Head completion/stabilization protein</fullName>
    </submittedName>
</protein>
<reference evidence="1 2" key="1">
    <citation type="submission" date="2019-12" db="EMBL/GenBank/DDBJ databases">
        <title>Neisseriaceae gen. nov. sp. Genome sequencing and assembly.</title>
        <authorList>
            <person name="Liu Z."/>
            <person name="Li A."/>
        </authorList>
    </citation>
    <scope>NUCLEOTIDE SEQUENCE [LARGE SCALE GENOMIC DNA]</scope>
    <source>
        <strain evidence="1 2">B2N2-7</strain>
    </source>
</reference>
<sequence>MLIQPANPPATGSQIDGNAIRSGTFWPELDPVAARAAMRLDGTVTAERLRGALIEAIASVNSQLADWRRTQQSAGYAGLDAVPADDIDGTSMLVQRWQRAVLCDATATLTERYRSFDSTAAGNKKADELDTTVDDLRRDSRWAISDITGQQRTTIELI</sequence>
<dbReference type="EMBL" id="WSSB01000014">
    <property type="protein sequence ID" value="MXR38027.1"/>
    <property type="molecule type" value="Genomic_DNA"/>
</dbReference>
<evidence type="ECO:0000313" key="2">
    <source>
        <dbReference type="Proteomes" id="UP000467214"/>
    </source>
</evidence>
<evidence type="ECO:0000313" key="1">
    <source>
        <dbReference type="EMBL" id="MXR38027.1"/>
    </source>
</evidence>
<proteinExistence type="predicted"/>